<sequence length="180" mass="19589">MAMSSIQTTDPAALRYLMTETLFGISEEAPVKETGDGLAVAPVAPAAEAVAPKFPFYGKNGRNYLFLASEPQHEWLSSPALDALAKTLAALKLTVDDIALVNLGRLSTSPKQDDIFTFFSPRIMVSLGVPLPWEGLGTPAPNTVLTYHGITVFHTFSFDEMLADAEKKRLFWSTVKTLLI</sequence>
<dbReference type="AlphaFoldDB" id="A0A1I1HTS1"/>
<proteinExistence type="predicted"/>
<organism evidence="1 2">
    <name type="scientific">Parapedobacter composti</name>
    <dbReference type="NCBI Taxonomy" id="623281"/>
    <lineage>
        <taxon>Bacteria</taxon>
        <taxon>Pseudomonadati</taxon>
        <taxon>Bacteroidota</taxon>
        <taxon>Sphingobacteriia</taxon>
        <taxon>Sphingobacteriales</taxon>
        <taxon>Sphingobacteriaceae</taxon>
        <taxon>Parapedobacter</taxon>
    </lineage>
</organism>
<gene>
    <name evidence="1" type="ORF">SAMN05421747_107110</name>
</gene>
<accession>A0A1I1HTS1</accession>
<evidence type="ECO:0000313" key="2">
    <source>
        <dbReference type="Proteomes" id="UP000199577"/>
    </source>
</evidence>
<protein>
    <submittedName>
        <fullName evidence="1">Uncharacterized protein</fullName>
    </submittedName>
</protein>
<evidence type="ECO:0000313" key="1">
    <source>
        <dbReference type="EMBL" id="SFC27261.1"/>
    </source>
</evidence>
<dbReference type="Proteomes" id="UP000199577">
    <property type="component" value="Unassembled WGS sequence"/>
</dbReference>
<name>A0A1I1HTS1_9SPHI</name>
<dbReference type="STRING" id="623281.SAMN05421747_107110"/>
<reference evidence="1 2" key="1">
    <citation type="submission" date="2016-10" db="EMBL/GenBank/DDBJ databases">
        <authorList>
            <person name="de Groot N.N."/>
        </authorList>
    </citation>
    <scope>NUCLEOTIDE SEQUENCE [LARGE SCALE GENOMIC DNA]</scope>
    <source>
        <strain evidence="1 2">DSM 22900</strain>
    </source>
</reference>
<keyword evidence="2" id="KW-1185">Reference proteome</keyword>
<dbReference type="RefSeq" id="WP_090973365.1">
    <property type="nucleotide sequence ID" value="NZ_FOLL01000007.1"/>
</dbReference>
<dbReference type="OrthoDB" id="797407at2"/>
<dbReference type="EMBL" id="FOLL01000007">
    <property type="protein sequence ID" value="SFC27261.1"/>
    <property type="molecule type" value="Genomic_DNA"/>
</dbReference>